<dbReference type="Pfam" id="PF21529">
    <property type="entry name" value="GLV1-2"/>
    <property type="match status" value="1"/>
</dbReference>
<dbReference type="InterPro" id="IPR049306">
    <property type="entry name" value="GLV1-2"/>
</dbReference>
<evidence type="ECO:0000313" key="3">
    <source>
        <dbReference type="Proteomes" id="UP000028999"/>
    </source>
</evidence>
<evidence type="ECO:0000313" key="2">
    <source>
        <dbReference type="EMBL" id="CDY32261.1"/>
    </source>
</evidence>
<sequence>MDKREGKRTREEQEHVMAMKDPPPAFNACFTLFTHSINFLLTTNTPSLSSLLLHSINISYHLDLISQYSHSINIKVMPCSVRSGFKMVFCIVLLLLSSNIGCANARRLGLHKHHHKIHHKVASLVQDVVNGGGRKRVLGGVETGGEVVVMDYPQPHRKPPIHNEKA</sequence>
<dbReference type="Gramene" id="CDY32261">
    <property type="protein sequence ID" value="CDY32261"/>
    <property type="gene ID" value="GSBRNA2T00051710001"/>
</dbReference>
<dbReference type="Proteomes" id="UP000028999">
    <property type="component" value="Unassembled WGS sequence"/>
</dbReference>
<evidence type="ECO:0000313" key="1">
    <source>
        <dbReference type="EMBL" id="CAF2150764.1"/>
    </source>
</evidence>
<keyword evidence="3" id="KW-1185">Reference proteome</keyword>
<name>A0A078H371_BRANA</name>
<dbReference type="PaxDb" id="3708-A0A078H371"/>
<dbReference type="Proteomes" id="UP001295469">
    <property type="component" value="Chromosome A01"/>
</dbReference>
<dbReference type="EMBL" id="HG994355">
    <property type="protein sequence ID" value="CAF2150764.1"/>
    <property type="molecule type" value="Genomic_DNA"/>
</dbReference>
<proteinExistence type="predicted"/>
<dbReference type="AlphaFoldDB" id="A0A078H371"/>
<reference evidence="1" key="3">
    <citation type="submission" date="2021-01" db="EMBL/GenBank/DDBJ databases">
        <authorList>
            <consortium name="Genoscope - CEA"/>
            <person name="William W."/>
        </authorList>
    </citation>
    <scope>NUCLEOTIDE SEQUENCE</scope>
</reference>
<reference evidence="2 3" key="1">
    <citation type="journal article" date="2014" name="Science">
        <title>Plant genetics. Early allopolyploid evolution in the post-Neolithic Brassica napus oilseed genome.</title>
        <authorList>
            <person name="Chalhoub B."/>
            <person name="Denoeud F."/>
            <person name="Liu S."/>
            <person name="Parkin I.A."/>
            <person name="Tang H."/>
            <person name="Wang X."/>
            <person name="Chiquet J."/>
            <person name="Belcram H."/>
            <person name="Tong C."/>
            <person name="Samans B."/>
            <person name="Correa M."/>
            <person name="Da Silva C."/>
            <person name="Just J."/>
            <person name="Falentin C."/>
            <person name="Koh C.S."/>
            <person name="Le Clainche I."/>
            <person name="Bernard M."/>
            <person name="Bento P."/>
            <person name="Noel B."/>
            <person name="Labadie K."/>
            <person name="Alberti A."/>
            <person name="Charles M."/>
            <person name="Arnaud D."/>
            <person name="Guo H."/>
            <person name="Daviaud C."/>
            <person name="Alamery S."/>
            <person name="Jabbari K."/>
            <person name="Zhao M."/>
            <person name="Edger P.P."/>
            <person name="Chelaifa H."/>
            <person name="Tack D."/>
            <person name="Lassalle G."/>
            <person name="Mestiri I."/>
            <person name="Schnel N."/>
            <person name="Le Paslier M.C."/>
            <person name="Fan G."/>
            <person name="Renault V."/>
            <person name="Bayer P.E."/>
            <person name="Golicz A.A."/>
            <person name="Manoli S."/>
            <person name="Lee T.H."/>
            <person name="Thi V.H."/>
            <person name="Chalabi S."/>
            <person name="Hu Q."/>
            <person name="Fan C."/>
            <person name="Tollenaere R."/>
            <person name="Lu Y."/>
            <person name="Battail C."/>
            <person name="Shen J."/>
            <person name="Sidebottom C.H."/>
            <person name="Wang X."/>
            <person name="Canaguier A."/>
            <person name="Chauveau A."/>
            <person name="Berard A."/>
            <person name="Deniot G."/>
            <person name="Guan M."/>
            <person name="Liu Z."/>
            <person name="Sun F."/>
            <person name="Lim Y.P."/>
            <person name="Lyons E."/>
            <person name="Town C.D."/>
            <person name="Bancroft I."/>
            <person name="Wang X."/>
            <person name="Meng J."/>
            <person name="Ma J."/>
            <person name="Pires J.C."/>
            <person name="King G.J."/>
            <person name="Brunel D."/>
            <person name="Delourme R."/>
            <person name="Renard M."/>
            <person name="Aury J.M."/>
            <person name="Adams K.L."/>
            <person name="Batley J."/>
            <person name="Snowdon R.J."/>
            <person name="Tost J."/>
            <person name="Edwards D."/>
            <person name="Zhou Y."/>
            <person name="Hua W."/>
            <person name="Sharpe A.G."/>
            <person name="Paterson A.H."/>
            <person name="Guan C."/>
            <person name="Wincker P."/>
        </authorList>
    </citation>
    <scope>NUCLEOTIDE SEQUENCE [LARGE SCALE GENOMIC DNA]</scope>
    <source>
        <strain evidence="3">cv. Darmor-bzh</strain>
    </source>
</reference>
<reference evidence="2" key="2">
    <citation type="submission" date="2014-06" db="EMBL/GenBank/DDBJ databases">
        <authorList>
            <person name="Genoscope - CEA"/>
        </authorList>
    </citation>
    <scope>NUCLEOTIDE SEQUENCE</scope>
</reference>
<dbReference type="OMA" id="IGCANAR"/>
<organism evidence="2 3">
    <name type="scientific">Brassica napus</name>
    <name type="common">Rape</name>
    <dbReference type="NCBI Taxonomy" id="3708"/>
    <lineage>
        <taxon>Eukaryota</taxon>
        <taxon>Viridiplantae</taxon>
        <taxon>Streptophyta</taxon>
        <taxon>Embryophyta</taxon>
        <taxon>Tracheophyta</taxon>
        <taxon>Spermatophyta</taxon>
        <taxon>Magnoliopsida</taxon>
        <taxon>eudicotyledons</taxon>
        <taxon>Gunneridae</taxon>
        <taxon>Pentapetalae</taxon>
        <taxon>rosids</taxon>
        <taxon>malvids</taxon>
        <taxon>Brassicales</taxon>
        <taxon>Brassicaceae</taxon>
        <taxon>Brassiceae</taxon>
        <taxon>Brassica</taxon>
    </lineage>
</organism>
<protein>
    <submittedName>
        <fullName evidence="1">(rape) hypothetical protein</fullName>
    </submittedName>
    <submittedName>
        <fullName evidence="2">BnaA01g17230D protein</fullName>
    </submittedName>
</protein>
<accession>A0A078H371</accession>
<dbReference type="EMBL" id="LK032290">
    <property type="protein sequence ID" value="CDY32261.1"/>
    <property type="molecule type" value="Genomic_DNA"/>
</dbReference>
<gene>
    <name evidence="2" type="primary">BnaA01g17230D</name>
    <name evidence="1" type="ORF">DARMORV10_A01P20900.1</name>
    <name evidence="2" type="ORF">GSBRNA2T00051710001</name>
</gene>
<dbReference type="STRING" id="3708.A0A078H371"/>